<dbReference type="EMBL" id="BPLR01018016">
    <property type="protein sequence ID" value="GIY96158.1"/>
    <property type="molecule type" value="Genomic_DNA"/>
</dbReference>
<evidence type="ECO:0000256" key="1">
    <source>
        <dbReference type="SAM" id="MobiDB-lite"/>
    </source>
</evidence>
<keyword evidence="3" id="KW-1185">Reference proteome</keyword>
<dbReference type="AlphaFoldDB" id="A0AAV4XP97"/>
<evidence type="ECO:0000313" key="2">
    <source>
        <dbReference type="EMBL" id="GIY96158.1"/>
    </source>
</evidence>
<evidence type="ECO:0000313" key="3">
    <source>
        <dbReference type="Proteomes" id="UP001054945"/>
    </source>
</evidence>
<gene>
    <name evidence="2" type="ORF">CEXT_140241</name>
</gene>
<feature type="compositionally biased region" description="Basic and acidic residues" evidence="1">
    <location>
        <begin position="61"/>
        <end position="70"/>
    </location>
</feature>
<protein>
    <submittedName>
        <fullName evidence="2">Uncharacterized protein</fullName>
    </submittedName>
</protein>
<name>A0AAV4XP97_CAEEX</name>
<proteinExistence type="predicted"/>
<reference evidence="2 3" key="1">
    <citation type="submission" date="2021-06" db="EMBL/GenBank/DDBJ databases">
        <title>Caerostris extrusa draft genome.</title>
        <authorList>
            <person name="Kono N."/>
            <person name="Arakawa K."/>
        </authorList>
    </citation>
    <scope>NUCLEOTIDE SEQUENCE [LARGE SCALE GENOMIC DNA]</scope>
</reference>
<sequence length="111" mass="12480">MKWRMSPLNRATGDGGRFSYFRDIREGKIAFPFDLIETQGGRDSELPLLGDDESSPWSTDARWRREEPRSGDLERAQGEVALFGVERVDFDANLVLLAVVDDSCITHGPHA</sequence>
<comment type="caution">
    <text evidence="2">The sequence shown here is derived from an EMBL/GenBank/DDBJ whole genome shotgun (WGS) entry which is preliminary data.</text>
</comment>
<feature type="region of interest" description="Disordered" evidence="1">
    <location>
        <begin position="41"/>
        <end position="70"/>
    </location>
</feature>
<accession>A0AAV4XP97</accession>
<organism evidence="2 3">
    <name type="scientific">Caerostris extrusa</name>
    <name type="common">Bark spider</name>
    <name type="synonym">Caerostris bankana</name>
    <dbReference type="NCBI Taxonomy" id="172846"/>
    <lineage>
        <taxon>Eukaryota</taxon>
        <taxon>Metazoa</taxon>
        <taxon>Ecdysozoa</taxon>
        <taxon>Arthropoda</taxon>
        <taxon>Chelicerata</taxon>
        <taxon>Arachnida</taxon>
        <taxon>Araneae</taxon>
        <taxon>Araneomorphae</taxon>
        <taxon>Entelegynae</taxon>
        <taxon>Araneoidea</taxon>
        <taxon>Araneidae</taxon>
        <taxon>Caerostris</taxon>
    </lineage>
</organism>
<dbReference type="Proteomes" id="UP001054945">
    <property type="component" value="Unassembled WGS sequence"/>
</dbReference>